<dbReference type="EMBL" id="QUTF01012791">
    <property type="protein sequence ID" value="RHZ21508.1"/>
    <property type="molecule type" value="Genomic_DNA"/>
</dbReference>
<proteinExistence type="predicted"/>
<evidence type="ECO:0000313" key="4">
    <source>
        <dbReference type="Proteomes" id="UP000266196"/>
    </source>
</evidence>
<reference evidence="4 5" key="1">
    <citation type="submission" date="2018-08" db="EMBL/GenBank/DDBJ databases">
        <title>Aphanomyces genome sequencing and annotation.</title>
        <authorList>
            <person name="Minardi D."/>
            <person name="Oidtmann B."/>
            <person name="Van Der Giezen M."/>
            <person name="Studholme D.J."/>
        </authorList>
    </citation>
    <scope>NUCLEOTIDE SEQUENCE [LARGE SCALE GENOMIC DNA]</scope>
    <source>
        <strain evidence="2 4">197901</strain>
        <strain evidence="3 5">FDL457</strain>
    </source>
</reference>
<evidence type="ECO:0000313" key="3">
    <source>
        <dbReference type="EMBL" id="RHZ21508.1"/>
    </source>
</evidence>
<protein>
    <submittedName>
        <fullName evidence="2">Uncharacterized protein</fullName>
    </submittedName>
</protein>
<dbReference type="AlphaFoldDB" id="A0A397EFT0"/>
<organism evidence="2 4">
    <name type="scientific">Aphanomyces astaci</name>
    <name type="common">Crayfish plague agent</name>
    <dbReference type="NCBI Taxonomy" id="112090"/>
    <lineage>
        <taxon>Eukaryota</taxon>
        <taxon>Sar</taxon>
        <taxon>Stramenopiles</taxon>
        <taxon>Oomycota</taxon>
        <taxon>Saprolegniomycetes</taxon>
        <taxon>Saprolegniales</taxon>
        <taxon>Verrucalvaceae</taxon>
        <taxon>Aphanomyces</taxon>
    </lineage>
</organism>
<feature type="compositionally biased region" description="Polar residues" evidence="1">
    <location>
        <begin position="1"/>
        <end position="16"/>
    </location>
</feature>
<evidence type="ECO:0000256" key="1">
    <source>
        <dbReference type="SAM" id="MobiDB-lite"/>
    </source>
</evidence>
<sequence length="114" mass="12649">MTSLTTSKNDQFSSIQDAVAMISTDNPAGNNPVRVRDKPERDPEDDQDPEDKLNRIPATLVRRLTEILWHLRVPPPSSPGPSRGSGAHWPPSRNRQVTLGSQEPLLVTHEPVAR</sequence>
<evidence type="ECO:0000313" key="5">
    <source>
        <dbReference type="Proteomes" id="UP000286510"/>
    </source>
</evidence>
<feature type="region of interest" description="Disordered" evidence="1">
    <location>
        <begin position="71"/>
        <end position="114"/>
    </location>
</feature>
<gene>
    <name evidence="3" type="ORF">DYB26_008656</name>
    <name evidence="2" type="ORF">DYB31_008638</name>
</gene>
<feature type="region of interest" description="Disordered" evidence="1">
    <location>
        <begin position="1"/>
        <end position="57"/>
    </location>
</feature>
<accession>A0A397EFT0</accession>
<evidence type="ECO:0000313" key="2">
    <source>
        <dbReference type="EMBL" id="RHY84422.1"/>
    </source>
</evidence>
<comment type="caution">
    <text evidence="2">The sequence shown here is derived from an EMBL/GenBank/DDBJ whole genome shotgun (WGS) entry which is preliminary data.</text>
</comment>
<dbReference type="Proteomes" id="UP000286510">
    <property type="component" value="Unassembled WGS sequence"/>
</dbReference>
<name>A0A397EFT0_APHAT</name>
<dbReference type="EMBL" id="QUTE01020900">
    <property type="protein sequence ID" value="RHY84422.1"/>
    <property type="molecule type" value="Genomic_DNA"/>
</dbReference>
<dbReference type="Proteomes" id="UP000266196">
    <property type="component" value="Unassembled WGS sequence"/>
</dbReference>